<sequence length="637" mass="72290">TPNHPPYAAMIYKAICELNKKGGSSEKLISEYIQKEYADLPWAHSTLLKHHLEKLCDRKEICMTDKQCYLLAAADSESEKTNSRTSKKCKKQNSRSNSEAGKTSSRPHKKYKKKKKNQLGIQKTSGKEQIGLRKRKRKQGLKSKRKRVKKRSINEDTKLQLLGEPNLKQNNEVPVDESHGQKQSFEVQTGDIQIQEQNGLYKRKPGRKPKRKSSKRTKKDVINEDNKLQLLGEANLEQNNEVTDDVSHEQNQIVEVNRGDIHQEQNEAGHVSDHDNSGYINLEQAQMKKNSELPQPEESPYSKPTLHRNGKRVWTRSQLKTVSKNDALAASSELTDSLSDANTPKDKLVIVEHLSNEKHQAMEIINVKSTVDNEPQQLSGSPSLDEPLVEFIKPMPLELIPWFPDDEPTAAPSSTEMQDATSSQQDQQTEKLPLDDKATYKRRGRHAKPTEPDKSKVQSQQSDNKLIPRFSDDEPNAAPSSTAVQDATCSQQDQQPEMLPLDDKPKYKRLGRHLKSMEPEKPKVESQQSAKKLIPGVPNEELTAAPSSREGQDIISSQQDQQTEKLPLDDKPKHKRRGRPPKSMEPEKLKFKSQQLAKKCKAGKKKGQPKYKGFGRHKMTRRSSRKPSEVFAHARIS</sequence>
<dbReference type="InterPro" id="IPR036388">
    <property type="entry name" value="WH-like_DNA-bd_sf"/>
</dbReference>
<dbReference type="AlphaFoldDB" id="A0AAD5D0J8"/>
<feature type="region of interest" description="Disordered" evidence="4">
    <location>
        <begin position="399"/>
        <end position="637"/>
    </location>
</feature>
<dbReference type="GO" id="GO:0045910">
    <property type="term" value="P:negative regulation of DNA recombination"/>
    <property type="evidence" value="ECO:0007669"/>
    <property type="project" value="TreeGrafter"/>
</dbReference>
<evidence type="ECO:0000313" key="7">
    <source>
        <dbReference type="Proteomes" id="UP001206925"/>
    </source>
</evidence>
<dbReference type="SUPFAM" id="SSF46785">
    <property type="entry name" value="Winged helix' DNA-binding domain"/>
    <property type="match status" value="1"/>
</dbReference>
<dbReference type="GO" id="GO:0030261">
    <property type="term" value="P:chromosome condensation"/>
    <property type="evidence" value="ECO:0007669"/>
    <property type="project" value="TreeGrafter"/>
</dbReference>
<protein>
    <recommendedName>
        <fullName evidence="5">H15 domain-containing protein</fullName>
    </recommendedName>
</protein>
<keyword evidence="2" id="KW-0238">DNA-binding</keyword>
<feature type="compositionally biased region" description="Basic and acidic residues" evidence="4">
    <location>
        <begin position="562"/>
        <end position="572"/>
    </location>
</feature>
<feature type="domain" description="H15" evidence="5">
    <location>
        <begin position="3"/>
        <end position="73"/>
    </location>
</feature>
<name>A0AAD5D0J8_AMBAR</name>
<dbReference type="GO" id="GO:0006334">
    <property type="term" value="P:nucleosome assembly"/>
    <property type="evidence" value="ECO:0007669"/>
    <property type="project" value="InterPro"/>
</dbReference>
<feature type="compositionally biased region" description="Basic residues" evidence="4">
    <location>
        <begin position="201"/>
        <end position="218"/>
    </location>
</feature>
<dbReference type="PANTHER" id="PTHR11467:SF109">
    <property type="entry name" value="H15 DOMAIN-CONTAINING PROTEIN"/>
    <property type="match status" value="1"/>
</dbReference>
<proteinExistence type="predicted"/>
<feature type="compositionally biased region" description="Basic and acidic residues" evidence="4">
    <location>
        <begin position="515"/>
        <end position="524"/>
    </location>
</feature>
<evidence type="ECO:0000256" key="1">
    <source>
        <dbReference type="ARBA" id="ARBA00004123"/>
    </source>
</evidence>
<dbReference type="PANTHER" id="PTHR11467">
    <property type="entry name" value="HISTONE H1"/>
    <property type="match status" value="1"/>
</dbReference>
<feature type="compositionally biased region" description="Basic residues" evidence="4">
    <location>
        <begin position="598"/>
        <end position="625"/>
    </location>
</feature>
<feature type="compositionally biased region" description="Basic residues" evidence="4">
    <location>
        <begin position="305"/>
        <end position="314"/>
    </location>
</feature>
<comment type="subcellular location">
    <subcellularLocation>
        <location evidence="1">Nucleus</location>
    </subcellularLocation>
</comment>
<evidence type="ECO:0000313" key="6">
    <source>
        <dbReference type="EMBL" id="KAI7750847.1"/>
    </source>
</evidence>
<comment type="caution">
    <text evidence="6">The sequence shown here is derived from an EMBL/GenBank/DDBJ whole genome shotgun (WGS) entry which is preliminary data.</text>
</comment>
<feature type="compositionally biased region" description="Polar residues" evidence="4">
    <location>
        <begin position="478"/>
        <end position="495"/>
    </location>
</feature>
<feature type="compositionally biased region" description="Basic residues" evidence="4">
    <location>
        <begin position="105"/>
        <end position="117"/>
    </location>
</feature>
<dbReference type="GO" id="GO:0005730">
    <property type="term" value="C:nucleolus"/>
    <property type="evidence" value="ECO:0007669"/>
    <property type="project" value="TreeGrafter"/>
</dbReference>
<feature type="compositionally biased region" description="Basic and acidic residues" evidence="4">
    <location>
        <begin position="428"/>
        <end position="439"/>
    </location>
</feature>
<feature type="compositionally biased region" description="Polar residues" evidence="4">
    <location>
        <begin position="94"/>
        <end position="104"/>
    </location>
</feature>
<feature type="compositionally biased region" description="Basic residues" evidence="4">
    <location>
        <begin position="132"/>
        <end position="151"/>
    </location>
</feature>
<dbReference type="Gene3D" id="1.10.10.10">
    <property type="entry name" value="Winged helix-like DNA-binding domain superfamily/Winged helix DNA-binding domain"/>
    <property type="match status" value="1"/>
</dbReference>
<evidence type="ECO:0000256" key="4">
    <source>
        <dbReference type="SAM" id="MobiDB-lite"/>
    </source>
</evidence>
<accession>A0AAD5D0J8</accession>
<dbReference type="EMBL" id="JAMZMK010006077">
    <property type="protein sequence ID" value="KAI7750847.1"/>
    <property type="molecule type" value="Genomic_DNA"/>
</dbReference>
<dbReference type="GO" id="GO:0031492">
    <property type="term" value="F:nucleosomal DNA binding"/>
    <property type="evidence" value="ECO:0007669"/>
    <property type="project" value="TreeGrafter"/>
</dbReference>
<evidence type="ECO:0000256" key="2">
    <source>
        <dbReference type="ARBA" id="ARBA00023125"/>
    </source>
</evidence>
<dbReference type="InterPro" id="IPR036390">
    <property type="entry name" value="WH_DNA-bd_sf"/>
</dbReference>
<reference evidence="6" key="1">
    <citation type="submission" date="2022-06" db="EMBL/GenBank/DDBJ databases">
        <title>Uncovering the hologenomic basis of an extraordinary plant invasion.</title>
        <authorList>
            <person name="Bieker V.C."/>
            <person name="Martin M.D."/>
            <person name="Gilbert T."/>
            <person name="Hodgins K."/>
            <person name="Battlay P."/>
            <person name="Petersen B."/>
            <person name="Wilson J."/>
        </authorList>
    </citation>
    <scope>NUCLEOTIDE SEQUENCE</scope>
    <source>
        <strain evidence="6">AA19_3_7</strain>
        <tissue evidence="6">Leaf</tissue>
    </source>
</reference>
<dbReference type="Pfam" id="PF00538">
    <property type="entry name" value="Linker_histone"/>
    <property type="match status" value="1"/>
</dbReference>
<keyword evidence="7" id="KW-1185">Reference proteome</keyword>
<dbReference type="SMART" id="SM00526">
    <property type="entry name" value="H15"/>
    <property type="match status" value="1"/>
</dbReference>
<feature type="compositionally biased region" description="Polar residues" evidence="4">
    <location>
        <begin position="181"/>
        <end position="198"/>
    </location>
</feature>
<gene>
    <name evidence="6" type="ORF">M8C21_003044</name>
</gene>
<feature type="region of interest" description="Disordered" evidence="4">
    <location>
        <begin position="289"/>
        <end position="316"/>
    </location>
</feature>
<dbReference type="InterPro" id="IPR005818">
    <property type="entry name" value="Histone_H1/H5_H15"/>
</dbReference>
<evidence type="ECO:0000259" key="5">
    <source>
        <dbReference type="PROSITE" id="PS51504"/>
    </source>
</evidence>
<organism evidence="6 7">
    <name type="scientific">Ambrosia artemisiifolia</name>
    <name type="common">Common ragweed</name>
    <dbReference type="NCBI Taxonomy" id="4212"/>
    <lineage>
        <taxon>Eukaryota</taxon>
        <taxon>Viridiplantae</taxon>
        <taxon>Streptophyta</taxon>
        <taxon>Embryophyta</taxon>
        <taxon>Tracheophyta</taxon>
        <taxon>Spermatophyta</taxon>
        <taxon>Magnoliopsida</taxon>
        <taxon>eudicotyledons</taxon>
        <taxon>Gunneridae</taxon>
        <taxon>Pentapetalae</taxon>
        <taxon>asterids</taxon>
        <taxon>campanulids</taxon>
        <taxon>Asterales</taxon>
        <taxon>Asteraceae</taxon>
        <taxon>Asteroideae</taxon>
        <taxon>Heliantheae alliance</taxon>
        <taxon>Heliantheae</taxon>
        <taxon>Ambrosia</taxon>
    </lineage>
</organism>
<dbReference type="PROSITE" id="PS51504">
    <property type="entry name" value="H15"/>
    <property type="match status" value="1"/>
</dbReference>
<dbReference type="Proteomes" id="UP001206925">
    <property type="component" value="Unassembled WGS sequence"/>
</dbReference>
<feature type="compositionally biased region" description="Low complexity" evidence="4">
    <location>
        <begin position="418"/>
        <end position="427"/>
    </location>
</feature>
<feature type="region of interest" description="Disordered" evidence="4">
    <location>
        <begin position="75"/>
        <end position="234"/>
    </location>
</feature>
<dbReference type="GO" id="GO:0000786">
    <property type="term" value="C:nucleosome"/>
    <property type="evidence" value="ECO:0007669"/>
    <property type="project" value="InterPro"/>
</dbReference>
<dbReference type="GO" id="GO:0003690">
    <property type="term" value="F:double-stranded DNA binding"/>
    <property type="evidence" value="ECO:0007669"/>
    <property type="project" value="TreeGrafter"/>
</dbReference>
<feature type="non-terminal residue" evidence="6">
    <location>
        <position position="1"/>
    </location>
</feature>
<evidence type="ECO:0000256" key="3">
    <source>
        <dbReference type="ARBA" id="ARBA00023242"/>
    </source>
</evidence>
<keyword evidence="3" id="KW-0539">Nucleus</keyword>